<dbReference type="Proteomes" id="UP000053342">
    <property type="component" value="Unassembled WGS sequence"/>
</dbReference>
<feature type="transmembrane region" description="Helical" evidence="6">
    <location>
        <begin position="519"/>
        <end position="540"/>
    </location>
</feature>
<accession>A0A0D2C7D0</accession>
<gene>
    <name evidence="7" type="ORF">PV06_04080</name>
</gene>
<keyword evidence="8" id="KW-1185">Reference proteome</keyword>
<dbReference type="AlphaFoldDB" id="A0A0D2C7D0"/>
<keyword evidence="3 6" id="KW-0812">Transmembrane</keyword>
<dbReference type="PANTHER" id="PTHR45649:SF11">
    <property type="entry name" value="TRANSPORTER, PUTATIVE (EUROFUNG)-RELATED"/>
    <property type="match status" value="1"/>
</dbReference>
<dbReference type="Gene3D" id="1.20.1740.10">
    <property type="entry name" value="Amino acid/polyamine transporter I"/>
    <property type="match status" value="1"/>
</dbReference>
<protein>
    <recommendedName>
        <fullName evidence="9">Choline transport protein</fullName>
    </recommendedName>
</protein>
<dbReference type="VEuPathDB" id="FungiDB:PV06_04080"/>
<dbReference type="GO" id="GO:0022857">
    <property type="term" value="F:transmembrane transporter activity"/>
    <property type="evidence" value="ECO:0007669"/>
    <property type="project" value="InterPro"/>
</dbReference>
<keyword evidence="5 6" id="KW-0472">Membrane</keyword>
<feature type="transmembrane region" description="Helical" evidence="6">
    <location>
        <begin position="238"/>
        <end position="259"/>
    </location>
</feature>
<evidence type="ECO:0000256" key="5">
    <source>
        <dbReference type="ARBA" id="ARBA00023136"/>
    </source>
</evidence>
<feature type="transmembrane region" description="Helical" evidence="6">
    <location>
        <begin position="369"/>
        <end position="397"/>
    </location>
</feature>
<sequence>MDDVYARGYLAYNHEEDTRDVSMGASPLYEKFPSTIQHYHTNGHTMGPSPTNIEPEAVGASNPENLSADELELRAQGHVGELPRQFGILSTLSLAFTITNSWIAYSAVFAIPLIAGGATCVVWSLVIGFVVCSIITLGLAELASAYPTSGGQYHFSFMVAPPRFRAAVSYTIGWVSVFSWWMLACGSCIFCAQAVAAMAAVYHPDFAATQWQIYLIYVALTILSTALITLFPKQLPMAEIVCFWLSVIGFIVSTITVLVRSEHKQTGRTVFADWNNNSGWVDGVAFFIGVGQGMFAFIALDAATHVSEEMPNPRRNVPRAMGLTMVIGMITGFVWTVAFLFSATDLDAVMSSPSPYLTVYFQAIHNDPVALFFAVWLFLAYVSATISCYATSGRLVWAFSRDNGLPYSKFFSKVHPTLQVPVNATVLTCVFAIFYGLIYIGSTTAFNSFLSISILGLNATYTVPQAIVVIRGRDKILPPRPFALGKWTGLFCNIFSSLWIAMYIVWFCFPTALPVKAQSMNYLSVIAVGALFFIGLSWFFGKRRTFTGPKVVFDGIHATASNNTQEFETVEAGQGDLKGH</sequence>
<proteinExistence type="predicted"/>
<feature type="transmembrane region" description="Helical" evidence="6">
    <location>
        <begin position="279"/>
        <end position="300"/>
    </location>
</feature>
<evidence type="ECO:0000313" key="7">
    <source>
        <dbReference type="EMBL" id="KIW45717.1"/>
    </source>
</evidence>
<dbReference type="Pfam" id="PF13520">
    <property type="entry name" value="AA_permease_2"/>
    <property type="match status" value="1"/>
</dbReference>
<comment type="subcellular location">
    <subcellularLocation>
        <location evidence="1">Membrane</location>
        <topology evidence="1">Multi-pass membrane protein</topology>
    </subcellularLocation>
</comment>
<dbReference type="GeneID" id="27356154"/>
<feature type="transmembrane region" description="Helical" evidence="6">
    <location>
        <begin position="320"/>
        <end position="341"/>
    </location>
</feature>
<feature type="transmembrane region" description="Helical" evidence="6">
    <location>
        <begin position="446"/>
        <end position="470"/>
    </location>
</feature>
<dbReference type="InterPro" id="IPR002293">
    <property type="entry name" value="AA/rel_permease1"/>
</dbReference>
<evidence type="ECO:0000256" key="1">
    <source>
        <dbReference type="ARBA" id="ARBA00004141"/>
    </source>
</evidence>
<dbReference type="EMBL" id="KN847334">
    <property type="protein sequence ID" value="KIW45717.1"/>
    <property type="molecule type" value="Genomic_DNA"/>
</dbReference>
<evidence type="ECO:0000256" key="4">
    <source>
        <dbReference type="ARBA" id="ARBA00022989"/>
    </source>
</evidence>
<evidence type="ECO:0000313" key="8">
    <source>
        <dbReference type="Proteomes" id="UP000053342"/>
    </source>
</evidence>
<dbReference type="GO" id="GO:0016020">
    <property type="term" value="C:membrane"/>
    <property type="evidence" value="ECO:0007669"/>
    <property type="project" value="UniProtKB-SubCell"/>
</dbReference>
<evidence type="ECO:0000256" key="2">
    <source>
        <dbReference type="ARBA" id="ARBA00022448"/>
    </source>
</evidence>
<feature type="transmembrane region" description="Helical" evidence="6">
    <location>
        <begin position="490"/>
        <end position="513"/>
    </location>
</feature>
<organism evidence="7 8">
    <name type="scientific">Exophiala oligosperma</name>
    <dbReference type="NCBI Taxonomy" id="215243"/>
    <lineage>
        <taxon>Eukaryota</taxon>
        <taxon>Fungi</taxon>
        <taxon>Dikarya</taxon>
        <taxon>Ascomycota</taxon>
        <taxon>Pezizomycotina</taxon>
        <taxon>Eurotiomycetes</taxon>
        <taxon>Chaetothyriomycetidae</taxon>
        <taxon>Chaetothyriales</taxon>
        <taxon>Herpotrichiellaceae</taxon>
        <taxon>Exophiala</taxon>
    </lineage>
</organism>
<feature type="transmembrane region" description="Helical" evidence="6">
    <location>
        <begin position="418"/>
        <end position="440"/>
    </location>
</feature>
<name>A0A0D2C7D0_9EURO</name>
<dbReference type="RefSeq" id="XP_016265933.1">
    <property type="nucleotide sequence ID" value="XM_016404928.1"/>
</dbReference>
<feature type="transmembrane region" description="Helical" evidence="6">
    <location>
        <begin position="211"/>
        <end position="231"/>
    </location>
</feature>
<feature type="transmembrane region" description="Helical" evidence="6">
    <location>
        <begin position="121"/>
        <end position="146"/>
    </location>
</feature>
<evidence type="ECO:0000256" key="6">
    <source>
        <dbReference type="SAM" id="Phobius"/>
    </source>
</evidence>
<reference evidence="7 8" key="1">
    <citation type="submission" date="2015-01" db="EMBL/GenBank/DDBJ databases">
        <title>The Genome Sequence of Exophiala oligosperma CBS72588.</title>
        <authorList>
            <consortium name="The Broad Institute Genomics Platform"/>
            <person name="Cuomo C."/>
            <person name="de Hoog S."/>
            <person name="Gorbushina A."/>
            <person name="Stielow B."/>
            <person name="Teixiera M."/>
            <person name="Abouelleil A."/>
            <person name="Chapman S.B."/>
            <person name="Priest M."/>
            <person name="Young S.K."/>
            <person name="Wortman J."/>
            <person name="Nusbaum C."/>
            <person name="Birren B."/>
        </authorList>
    </citation>
    <scope>NUCLEOTIDE SEQUENCE [LARGE SCALE GENOMIC DNA]</scope>
    <source>
        <strain evidence="7 8">CBS 72588</strain>
    </source>
</reference>
<feature type="transmembrane region" description="Helical" evidence="6">
    <location>
        <begin position="92"/>
        <end position="115"/>
    </location>
</feature>
<keyword evidence="2" id="KW-0813">Transport</keyword>
<dbReference type="PANTHER" id="PTHR45649">
    <property type="entry name" value="AMINO-ACID PERMEASE BAT1"/>
    <property type="match status" value="1"/>
</dbReference>
<dbReference type="OrthoDB" id="2417308at2759"/>
<feature type="transmembrane region" description="Helical" evidence="6">
    <location>
        <begin position="167"/>
        <end position="199"/>
    </location>
</feature>
<dbReference type="HOGENOM" id="CLU_004495_2_4_1"/>
<evidence type="ECO:0008006" key="9">
    <source>
        <dbReference type="Google" id="ProtNLM"/>
    </source>
</evidence>
<keyword evidence="4 6" id="KW-1133">Transmembrane helix</keyword>
<evidence type="ECO:0000256" key="3">
    <source>
        <dbReference type="ARBA" id="ARBA00022692"/>
    </source>
</evidence>